<protein>
    <submittedName>
        <fullName evidence="1">Uncharacterized protein</fullName>
    </submittedName>
</protein>
<sequence>MGWFTDDRSEREKNREKAFIEALNNLNSLTVTPDGGMSIDPMEIQDKIIKARLELKRYVK</sequence>
<proteinExistence type="predicted"/>
<accession>A0A5E7J077</accession>
<dbReference type="RefSeq" id="WP_150733017.1">
    <property type="nucleotide sequence ID" value="NZ_CABVIF010000002.1"/>
</dbReference>
<dbReference type="AlphaFoldDB" id="A0A5E7J077"/>
<evidence type="ECO:0000313" key="2">
    <source>
        <dbReference type="Proteomes" id="UP000327111"/>
    </source>
</evidence>
<dbReference type="Proteomes" id="UP000327111">
    <property type="component" value="Unassembled WGS sequence"/>
</dbReference>
<organism evidence="1 2">
    <name type="scientific">Pseudomonas fluorescens</name>
    <dbReference type="NCBI Taxonomy" id="294"/>
    <lineage>
        <taxon>Bacteria</taxon>
        <taxon>Pseudomonadati</taxon>
        <taxon>Pseudomonadota</taxon>
        <taxon>Gammaproteobacteria</taxon>
        <taxon>Pseudomonadales</taxon>
        <taxon>Pseudomonadaceae</taxon>
        <taxon>Pseudomonas</taxon>
    </lineage>
</organism>
<gene>
    <name evidence="1" type="ORF">PS854_01586</name>
</gene>
<name>A0A5E7J077_PSEFL</name>
<evidence type="ECO:0000313" key="1">
    <source>
        <dbReference type="EMBL" id="VVO76743.1"/>
    </source>
</evidence>
<dbReference type="EMBL" id="CABVIF010000002">
    <property type="protein sequence ID" value="VVO76743.1"/>
    <property type="molecule type" value="Genomic_DNA"/>
</dbReference>
<reference evidence="1 2" key="1">
    <citation type="submission" date="2019-09" db="EMBL/GenBank/DDBJ databases">
        <authorList>
            <person name="Chandra G."/>
            <person name="Truman W A."/>
        </authorList>
    </citation>
    <scope>NUCLEOTIDE SEQUENCE [LARGE SCALE GENOMIC DNA]</scope>
    <source>
        <strain evidence="1">PS854</strain>
    </source>
</reference>